<feature type="transmembrane region" description="Helical" evidence="1">
    <location>
        <begin position="157"/>
        <end position="184"/>
    </location>
</feature>
<name>A0A9P6BZE1_9AGAR</name>
<dbReference type="Proteomes" id="UP000807342">
    <property type="component" value="Unassembled WGS sequence"/>
</dbReference>
<reference evidence="3" key="1">
    <citation type="submission" date="2020-11" db="EMBL/GenBank/DDBJ databases">
        <authorList>
            <consortium name="DOE Joint Genome Institute"/>
            <person name="Ahrendt S."/>
            <person name="Riley R."/>
            <person name="Andreopoulos W."/>
            <person name="Labutti K."/>
            <person name="Pangilinan J."/>
            <person name="Ruiz-Duenas F.J."/>
            <person name="Barrasa J.M."/>
            <person name="Sanchez-Garcia M."/>
            <person name="Camarero S."/>
            <person name="Miyauchi S."/>
            <person name="Serrano A."/>
            <person name="Linde D."/>
            <person name="Babiker R."/>
            <person name="Drula E."/>
            <person name="Ayuso-Fernandez I."/>
            <person name="Pacheco R."/>
            <person name="Padilla G."/>
            <person name="Ferreira P."/>
            <person name="Barriuso J."/>
            <person name="Kellner H."/>
            <person name="Castanera R."/>
            <person name="Alfaro M."/>
            <person name="Ramirez L."/>
            <person name="Pisabarro A.G."/>
            <person name="Kuo A."/>
            <person name="Tritt A."/>
            <person name="Lipzen A."/>
            <person name="He G."/>
            <person name="Yan M."/>
            <person name="Ng V."/>
            <person name="Cullen D."/>
            <person name="Martin F."/>
            <person name="Rosso M.-N."/>
            <person name="Henrissat B."/>
            <person name="Hibbett D."/>
            <person name="Martinez A.T."/>
            <person name="Grigoriev I.V."/>
        </authorList>
    </citation>
    <scope>NUCLEOTIDE SEQUENCE</scope>
    <source>
        <strain evidence="3">MF-IS2</strain>
    </source>
</reference>
<dbReference type="AlphaFoldDB" id="A0A9P6BZE1"/>
<feature type="transmembrane region" description="Helical" evidence="1">
    <location>
        <begin position="86"/>
        <end position="104"/>
    </location>
</feature>
<sequence length="317" mass="35430">MAEWERRLADLRLVPSTLVACTTLLVYDHLCTLDQEVAYVWSNPLGGGSILFVLNRYLPYVDTLMSLNMNILSVHNPESCLKQNTILTWFIVSGIIISEIILVLRTYALWGRRRLITVILCCSSTVTFIPAIVIAHYEIKSLKYIPTPYPDRPGCKLGYASPIILIAYILLVVSETTVAVLTGIQGYRSLRHSSSPWVKQMYKDGLLFYLYLLVISVANVLVPVFAPRPLANWLATPQRVLHSVLCNRVLLQIVRQRTGSMTARRPGAVPDQGHSGLTLTSFAESEEVDTNITIICPSDVNVDHVASSSSHSTRYIR</sequence>
<accession>A0A9P6BZE1</accession>
<dbReference type="InterPro" id="IPR045340">
    <property type="entry name" value="DUF6533"/>
</dbReference>
<organism evidence="3 4">
    <name type="scientific">Macrolepiota fuliginosa MF-IS2</name>
    <dbReference type="NCBI Taxonomy" id="1400762"/>
    <lineage>
        <taxon>Eukaryota</taxon>
        <taxon>Fungi</taxon>
        <taxon>Dikarya</taxon>
        <taxon>Basidiomycota</taxon>
        <taxon>Agaricomycotina</taxon>
        <taxon>Agaricomycetes</taxon>
        <taxon>Agaricomycetidae</taxon>
        <taxon>Agaricales</taxon>
        <taxon>Agaricineae</taxon>
        <taxon>Agaricaceae</taxon>
        <taxon>Macrolepiota</taxon>
    </lineage>
</organism>
<proteinExistence type="predicted"/>
<feature type="domain" description="DUF6533" evidence="2">
    <location>
        <begin position="18"/>
        <end position="59"/>
    </location>
</feature>
<evidence type="ECO:0000313" key="3">
    <source>
        <dbReference type="EMBL" id="KAF9445297.1"/>
    </source>
</evidence>
<dbReference type="OrthoDB" id="3341843at2759"/>
<comment type="caution">
    <text evidence="3">The sequence shown here is derived from an EMBL/GenBank/DDBJ whole genome shotgun (WGS) entry which is preliminary data.</text>
</comment>
<dbReference type="Pfam" id="PF20151">
    <property type="entry name" value="DUF6533"/>
    <property type="match status" value="1"/>
</dbReference>
<protein>
    <recommendedName>
        <fullName evidence="2">DUF6533 domain-containing protein</fullName>
    </recommendedName>
</protein>
<evidence type="ECO:0000259" key="2">
    <source>
        <dbReference type="Pfam" id="PF20151"/>
    </source>
</evidence>
<evidence type="ECO:0000313" key="4">
    <source>
        <dbReference type="Proteomes" id="UP000807342"/>
    </source>
</evidence>
<keyword evidence="4" id="KW-1185">Reference proteome</keyword>
<keyword evidence="1" id="KW-0472">Membrane</keyword>
<gene>
    <name evidence="3" type="ORF">P691DRAFT_710554</name>
</gene>
<keyword evidence="1" id="KW-1133">Transmembrane helix</keyword>
<keyword evidence="1" id="KW-0812">Transmembrane</keyword>
<dbReference type="EMBL" id="MU151310">
    <property type="protein sequence ID" value="KAF9445297.1"/>
    <property type="molecule type" value="Genomic_DNA"/>
</dbReference>
<feature type="transmembrane region" description="Helical" evidence="1">
    <location>
        <begin position="116"/>
        <end position="137"/>
    </location>
</feature>
<evidence type="ECO:0000256" key="1">
    <source>
        <dbReference type="SAM" id="Phobius"/>
    </source>
</evidence>
<feature type="transmembrane region" description="Helical" evidence="1">
    <location>
        <begin position="205"/>
        <end position="226"/>
    </location>
</feature>